<accession>A0A1H5SF33</accession>
<protein>
    <submittedName>
        <fullName evidence="2">Uncharacterized protein</fullName>
    </submittedName>
</protein>
<sequence length="354" mass="37474">MRDDQLQDEYGIGRGRMTRARAMTAAITLAAIATLAGSVLEATAQTCTTQAKMADDVRSSLADQALAIALDIKANNGAKVQGESAPALTGNFAPTAFLLRTTSERIAADSLAVSQLYLLDASKVSGTAEVDFSCPLTATTSETDFTFGTLPAGTYAFAMVEATGPRPWLLSLLLQQDGSAWKLAGLYTHARMVGGRDGLSYWTAAREAAKAKQSWRAWLLYAEADALLAPAPFIDSTHLDKLRSEQREALPPELGDGLNAQTPLVLKDAKGESIAYTAVAPDSSDDGSKLRLAVHYRATPLADPAAAGARNLDAARTLLDAHKDLRTGVDSVFVFADLEGQAPFATEIPMSQIP</sequence>
<keyword evidence="3" id="KW-1185">Reference proteome</keyword>
<keyword evidence="1" id="KW-1133">Transmembrane helix</keyword>
<evidence type="ECO:0000313" key="2">
    <source>
        <dbReference type="EMBL" id="SEF48578.1"/>
    </source>
</evidence>
<feature type="transmembrane region" description="Helical" evidence="1">
    <location>
        <begin position="20"/>
        <end position="40"/>
    </location>
</feature>
<name>A0A1H5SF33_9BACT</name>
<proteinExistence type="predicted"/>
<evidence type="ECO:0000313" key="3">
    <source>
        <dbReference type="Proteomes" id="UP000236728"/>
    </source>
</evidence>
<dbReference type="AlphaFoldDB" id="A0A1H5SF33"/>
<gene>
    <name evidence="2" type="ORF">SAMN05421819_0158</name>
</gene>
<dbReference type="Proteomes" id="UP000236728">
    <property type="component" value="Unassembled WGS sequence"/>
</dbReference>
<keyword evidence="1" id="KW-0472">Membrane</keyword>
<keyword evidence="1" id="KW-0812">Transmembrane</keyword>
<organism evidence="2 3">
    <name type="scientific">Bryocella elongata</name>
    <dbReference type="NCBI Taxonomy" id="863522"/>
    <lineage>
        <taxon>Bacteria</taxon>
        <taxon>Pseudomonadati</taxon>
        <taxon>Acidobacteriota</taxon>
        <taxon>Terriglobia</taxon>
        <taxon>Terriglobales</taxon>
        <taxon>Acidobacteriaceae</taxon>
        <taxon>Bryocella</taxon>
    </lineage>
</organism>
<evidence type="ECO:0000256" key="1">
    <source>
        <dbReference type="SAM" id="Phobius"/>
    </source>
</evidence>
<reference evidence="2 3" key="1">
    <citation type="submission" date="2016-10" db="EMBL/GenBank/DDBJ databases">
        <authorList>
            <person name="de Groot N.N."/>
        </authorList>
    </citation>
    <scope>NUCLEOTIDE SEQUENCE [LARGE SCALE GENOMIC DNA]</scope>
    <source>
        <strain evidence="2 3">DSM 22489</strain>
    </source>
</reference>
<dbReference type="EMBL" id="FNVA01000001">
    <property type="protein sequence ID" value="SEF48578.1"/>
    <property type="molecule type" value="Genomic_DNA"/>
</dbReference>